<reference evidence="3" key="1">
    <citation type="journal article" date="2019" name="Int. J. Syst. Evol. Microbiol.">
        <title>The Global Catalogue of Microorganisms (GCM) 10K type strain sequencing project: providing services to taxonomists for standard genome sequencing and annotation.</title>
        <authorList>
            <consortium name="The Broad Institute Genomics Platform"/>
            <consortium name="The Broad Institute Genome Sequencing Center for Infectious Disease"/>
            <person name="Wu L."/>
            <person name="Ma J."/>
        </authorList>
    </citation>
    <scope>NUCLEOTIDE SEQUENCE [LARGE SCALE GENOMIC DNA]</scope>
    <source>
        <strain evidence="3">CECT 8472</strain>
    </source>
</reference>
<dbReference type="Pfam" id="PF02661">
    <property type="entry name" value="Fic"/>
    <property type="match status" value="1"/>
</dbReference>
<evidence type="ECO:0000313" key="2">
    <source>
        <dbReference type="EMBL" id="MFC4350392.1"/>
    </source>
</evidence>
<name>A0ABV8UGI1_9PROT</name>
<dbReference type="InterPro" id="IPR026287">
    <property type="entry name" value="SoFic-like"/>
</dbReference>
<sequence>MKRITGRYETALAGSEDVSAFVPFPLPPRDPEIILEDRLSDRLRAAEHALARLDLASDMVPSLDWFIYAFVRKEAVLSSQIEGTQATLVDLLNFEAAEDSSPDEEVEEICNYLEALSYAREQLAQTSGLPISMRLLNEAHLRLMQGAREANKQPGEVRRSQNWIGGSRPGNAVYVPPPPHALPELLGELEKYLHADDALPSLVRIGLAHVQFESIHPYLDGNGRIGRLLIALLLEHWGLLQAPLLYLSLFFKRHREEYYRRLTAVRDEGDWEGWTDFFLDGVATIADEAVGSARDLFAVISADRRHLHSNEGSSLSAVRLFEQLPNHPVITVAAAMKLLQTSKPTASRAIETLVDAGILVEMTGRKRDRSFAYKAYIDRLRIGTELERA</sequence>
<dbReference type="InterPro" id="IPR040198">
    <property type="entry name" value="Fido_containing"/>
</dbReference>
<protein>
    <submittedName>
        <fullName evidence="2">Fic family protein</fullName>
    </submittedName>
</protein>
<dbReference type="PANTHER" id="PTHR13504">
    <property type="entry name" value="FIDO DOMAIN-CONTAINING PROTEIN DDB_G0283145"/>
    <property type="match status" value="1"/>
</dbReference>
<dbReference type="Gene3D" id="1.10.10.10">
    <property type="entry name" value="Winged helix-like DNA-binding domain superfamily/Winged helix DNA-binding domain"/>
    <property type="match status" value="1"/>
</dbReference>
<organism evidence="2 3">
    <name type="scientific">Fodinicurvata halophila</name>
    <dbReference type="NCBI Taxonomy" id="1419723"/>
    <lineage>
        <taxon>Bacteria</taxon>
        <taxon>Pseudomonadati</taxon>
        <taxon>Pseudomonadota</taxon>
        <taxon>Alphaproteobacteria</taxon>
        <taxon>Rhodospirillales</taxon>
        <taxon>Rhodovibrionaceae</taxon>
        <taxon>Fodinicurvata</taxon>
    </lineage>
</organism>
<dbReference type="InterPro" id="IPR003812">
    <property type="entry name" value="Fido"/>
</dbReference>
<accession>A0ABV8UGI1</accession>
<dbReference type="Gene3D" id="1.10.3290.10">
    <property type="entry name" value="Fido-like domain"/>
    <property type="match status" value="1"/>
</dbReference>
<evidence type="ECO:0000259" key="1">
    <source>
        <dbReference type="PROSITE" id="PS51459"/>
    </source>
</evidence>
<dbReference type="PROSITE" id="PS51459">
    <property type="entry name" value="FIDO"/>
    <property type="match status" value="1"/>
</dbReference>
<proteinExistence type="predicted"/>
<dbReference type="Pfam" id="PF13784">
    <property type="entry name" value="Fic_N"/>
    <property type="match status" value="1"/>
</dbReference>
<dbReference type="Proteomes" id="UP001595799">
    <property type="component" value="Unassembled WGS sequence"/>
</dbReference>
<dbReference type="PIRSF" id="PIRSF038925">
    <property type="entry name" value="AMP-prot_trans"/>
    <property type="match status" value="1"/>
</dbReference>
<dbReference type="InterPro" id="IPR025758">
    <property type="entry name" value="Fic/DOC_N"/>
</dbReference>
<evidence type="ECO:0000313" key="3">
    <source>
        <dbReference type="Proteomes" id="UP001595799"/>
    </source>
</evidence>
<dbReference type="InterPro" id="IPR036388">
    <property type="entry name" value="WH-like_DNA-bd_sf"/>
</dbReference>
<comment type="caution">
    <text evidence="2">The sequence shown here is derived from an EMBL/GenBank/DDBJ whole genome shotgun (WGS) entry which is preliminary data.</text>
</comment>
<dbReference type="RefSeq" id="WP_382420730.1">
    <property type="nucleotide sequence ID" value="NZ_JBHSCW010000001.1"/>
</dbReference>
<dbReference type="PANTHER" id="PTHR13504:SF38">
    <property type="entry name" value="FIDO DOMAIN-CONTAINING PROTEIN"/>
    <property type="match status" value="1"/>
</dbReference>
<dbReference type="InterPro" id="IPR036597">
    <property type="entry name" value="Fido-like_dom_sf"/>
</dbReference>
<keyword evidence="3" id="KW-1185">Reference proteome</keyword>
<dbReference type="EMBL" id="JBHSCW010000001">
    <property type="protein sequence ID" value="MFC4350392.1"/>
    <property type="molecule type" value="Genomic_DNA"/>
</dbReference>
<dbReference type="SUPFAM" id="SSF140931">
    <property type="entry name" value="Fic-like"/>
    <property type="match status" value="1"/>
</dbReference>
<gene>
    <name evidence="2" type="ORF">ACFOW6_02420</name>
</gene>
<feature type="domain" description="Fido" evidence="1">
    <location>
        <begin position="131"/>
        <end position="280"/>
    </location>
</feature>